<gene>
    <name evidence="2" type="ORF">BC739_001188</name>
</gene>
<accession>A0ABR6BB83</accession>
<proteinExistence type="predicted"/>
<reference evidence="2 3" key="1">
    <citation type="submission" date="2020-08" db="EMBL/GenBank/DDBJ databases">
        <title>Genomic Encyclopedia of Archaeal and Bacterial Type Strains, Phase II (KMG-II): from individual species to whole genera.</title>
        <authorList>
            <person name="Goeker M."/>
        </authorList>
    </citation>
    <scope>NUCLEOTIDE SEQUENCE [LARGE SCALE GENOMIC DNA]</scope>
    <source>
        <strain evidence="2 3">DSM 43850</strain>
    </source>
</reference>
<sequence length="158" mass="17551">MEVLHHPVRREHDHERPVTAVEPTSVGGELWPDDVEDVVDYDFDEAWRERKAAQKPPRIRLFGKVYTLPNSLPAKLILFAVKASRSGRPADSQVQIEEAYELLASLLGRTNLAEILDAGLEMADLPDVLERCQELYKRRQGNPGAPATTGATDAPSPS</sequence>
<keyword evidence="3" id="KW-1185">Reference proteome</keyword>
<dbReference type="EMBL" id="JACJID010000001">
    <property type="protein sequence ID" value="MBA8923991.1"/>
    <property type="molecule type" value="Genomic_DNA"/>
</dbReference>
<evidence type="ECO:0000313" key="3">
    <source>
        <dbReference type="Proteomes" id="UP000517916"/>
    </source>
</evidence>
<evidence type="ECO:0008006" key="4">
    <source>
        <dbReference type="Google" id="ProtNLM"/>
    </source>
</evidence>
<dbReference type="RefSeq" id="WP_346140255.1">
    <property type="nucleotide sequence ID" value="NZ_BAAABQ010000065.1"/>
</dbReference>
<dbReference type="Proteomes" id="UP000517916">
    <property type="component" value="Unassembled WGS sequence"/>
</dbReference>
<feature type="compositionally biased region" description="Low complexity" evidence="1">
    <location>
        <begin position="143"/>
        <end position="158"/>
    </location>
</feature>
<evidence type="ECO:0000256" key="1">
    <source>
        <dbReference type="SAM" id="MobiDB-lite"/>
    </source>
</evidence>
<evidence type="ECO:0000313" key="2">
    <source>
        <dbReference type="EMBL" id="MBA8923991.1"/>
    </source>
</evidence>
<organism evidence="2 3">
    <name type="scientific">Kutzneria viridogrisea</name>
    <dbReference type="NCBI Taxonomy" id="47990"/>
    <lineage>
        <taxon>Bacteria</taxon>
        <taxon>Bacillati</taxon>
        <taxon>Actinomycetota</taxon>
        <taxon>Actinomycetes</taxon>
        <taxon>Pseudonocardiales</taxon>
        <taxon>Pseudonocardiaceae</taxon>
        <taxon>Kutzneria</taxon>
    </lineage>
</organism>
<protein>
    <recommendedName>
        <fullName evidence="4">Tail assembly chaperone</fullName>
    </recommendedName>
</protein>
<comment type="caution">
    <text evidence="2">The sequence shown here is derived from an EMBL/GenBank/DDBJ whole genome shotgun (WGS) entry which is preliminary data.</text>
</comment>
<name>A0ABR6BB83_9PSEU</name>
<feature type="region of interest" description="Disordered" evidence="1">
    <location>
        <begin position="136"/>
        <end position="158"/>
    </location>
</feature>